<evidence type="ECO:0000313" key="2">
    <source>
        <dbReference type="Proteomes" id="UP000011568"/>
    </source>
</evidence>
<dbReference type="EMBL" id="AOMC01000003">
    <property type="protein sequence ID" value="EMA52336.1"/>
    <property type="molecule type" value="Genomic_DNA"/>
</dbReference>
<evidence type="ECO:0000313" key="1">
    <source>
        <dbReference type="EMBL" id="EMA52336.1"/>
    </source>
</evidence>
<dbReference type="Proteomes" id="UP000011568">
    <property type="component" value="Unassembled WGS sequence"/>
</dbReference>
<feature type="non-terminal residue" evidence="1">
    <location>
        <position position="1"/>
    </location>
</feature>
<organism evidence="1 2">
    <name type="scientific">Halococcus morrhuae DSM 1307</name>
    <dbReference type="NCBI Taxonomy" id="931277"/>
    <lineage>
        <taxon>Archaea</taxon>
        <taxon>Methanobacteriati</taxon>
        <taxon>Methanobacteriota</taxon>
        <taxon>Stenosarchaea group</taxon>
        <taxon>Halobacteria</taxon>
        <taxon>Halobacteriales</taxon>
        <taxon>Halococcaceae</taxon>
        <taxon>Halococcus</taxon>
    </lineage>
</organism>
<reference evidence="1 2" key="1">
    <citation type="journal article" date="2014" name="PLoS Genet.">
        <title>Phylogenetically driven sequencing of extremely halophilic archaea reveals strategies for static and dynamic osmo-response.</title>
        <authorList>
            <person name="Becker E.A."/>
            <person name="Seitzer P.M."/>
            <person name="Tritt A."/>
            <person name="Larsen D."/>
            <person name="Krusor M."/>
            <person name="Yao A.I."/>
            <person name="Wu D."/>
            <person name="Madern D."/>
            <person name="Eisen J.A."/>
            <person name="Darling A.E."/>
            <person name="Facciotti M.T."/>
        </authorList>
    </citation>
    <scope>NUCLEOTIDE SEQUENCE [LARGE SCALE GENOMIC DNA]</scope>
    <source>
        <strain evidence="1 2">DSM 1307</strain>
    </source>
</reference>
<sequence length="129" mass="14839">AAIRERIARTTKRIEKTAWQLSQFGSRKAAGYLRRWLPSIVTFAEQALEGFEVPWTSNPVERAMGEVANRCKNQWMRWTEAGLEALLQLRLVKYANPGHYRTFFDELLSRSTKTTMSCDLSVEATRGKV</sequence>
<gene>
    <name evidence="1" type="ORF">C448_00135</name>
</gene>
<proteinExistence type="predicted"/>
<name>M0N384_HALMO</name>
<dbReference type="AlphaFoldDB" id="M0N384"/>
<comment type="caution">
    <text evidence="1">The sequence shown here is derived from an EMBL/GenBank/DDBJ whole genome shotgun (WGS) entry which is preliminary data.</text>
</comment>
<evidence type="ECO:0008006" key="3">
    <source>
        <dbReference type="Google" id="ProtNLM"/>
    </source>
</evidence>
<dbReference type="eggNOG" id="arCOG04499">
    <property type="taxonomic scope" value="Archaea"/>
</dbReference>
<keyword evidence="2" id="KW-1185">Reference proteome</keyword>
<dbReference type="STRING" id="931277.C448_00135"/>
<accession>M0N384</accession>
<protein>
    <recommendedName>
        <fullName evidence="3">Transposase</fullName>
    </recommendedName>
</protein>